<evidence type="ECO:0000259" key="1">
    <source>
        <dbReference type="Pfam" id="PF13453"/>
    </source>
</evidence>
<evidence type="ECO:0000313" key="2">
    <source>
        <dbReference type="EMBL" id="MCH4295251.1"/>
    </source>
</evidence>
<name>A0AAJ1F0J1_9GAMM</name>
<gene>
    <name evidence="2" type="ORF">MJ923_13150</name>
</gene>
<dbReference type="AlphaFoldDB" id="A0AAJ1F0J1"/>
<protein>
    <submittedName>
        <fullName evidence="2">Zf-TFIIB domain-containing protein</fullName>
    </submittedName>
</protein>
<dbReference type="Proteomes" id="UP001297581">
    <property type="component" value="Unassembled WGS sequence"/>
</dbReference>
<dbReference type="EMBL" id="JAKUDL010000004">
    <property type="protein sequence ID" value="MCH4295251.1"/>
    <property type="molecule type" value="Genomic_DNA"/>
</dbReference>
<evidence type="ECO:0000313" key="3">
    <source>
        <dbReference type="Proteomes" id="UP001297581"/>
    </source>
</evidence>
<dbReference type="Pfam" id="PF13453">
    <property type="entry name" value="Zn_ribbon_TFIIB"/>
    <property type="match status" value="1"/>
</dbReference>
<feature type="domain" description="Transcription factor zinc-finger" evidence="1">
    <location>
        <begin position="3"/>
        <end position="44"/>
    </location>
</feature>
<accession>A0AAJ1F0J1</accession>
<dbReference type="InterPro" id="IPR027392">
    <property type="entry name" value="TF_Znf"/>
</dbReference>
<sequence length="184" mass="21094">MMHCSACKRGSLVPTRLDDLFNAHRCNHCGGHWVLIDDFVAWKAQHPDTDFAPVTAIEESEDSPMALFCPMSHTLMRKLKISTDTDHRLDYSAAVGGVWLDKGEWPLLKSMGLASCLNLLVTQEWQNRLRQSQTQHNFAEHYRNKFGDDTYAELKRIRAWLSAQPNKAELKQYLLTDDPYSASR</sequence>
<organism evidence="2 3">
    <name type="scientific">Shewanella zhuhaiensis</name>
    <dbReference type="NCBI Taxonomy" id="2919576"/>
    <lineage>
        <taxon>Bacteria</taxon>
        <taxon>Pseudomonadati</taxon>
        <taxon>Pseudomonadota</taxon>
        <taxon>Gammaproteobacteria</taxon>
        <taxon>Alteromonadales</taxon>
        <taxon>Shewanellaceae</taxon>
        <taxon>Shewanella</taxon>
    </lineage>
</organism>
<comment type="caution">
    <text evidence="2">The sequence shown here is derived from an EMBL/GenBank/DDBJ whole genome shotgun (WGS) entry which is preliminary data.</text>
</comment>
<reference evidence="2 3" key="1">
    <citation type="submission" date="2022-02" db="EMBL/GenBank/DDBJ databases">
        <title>The genome sequence of Shewanella sp. 3B26.</title>
        <authorList>
            <person name="Du J."/>
        </authorList>
    </citation>
    <scope>NUCLEOTIDE SEQUENCE [LARGE SCALE GENOMIC DNA]</scope>
    <source>
        <strain evidence="2 3">3B26</strain>
    </source>
</reference>
<keyword evidence="3" id="KW-1185">Reference proteome</keyword>
<proteinExistence type="predicted"/>